<proteinExistence type="predicted"/>
<reference evidence="1 2" key="1">
    <citation type="submission" date="2019-04" db="EMBL/GenBank/DDBJ databases">
        <title>Bacillus phage vB_BtS_B83 previously designated as a plasmid may represent new Siphoviridae genus.</title>
        <authorList>
            <person name="Piligrimova E."/>
            <person name="Kazantseva O."/>
            <person name="Zagorodny V."/>
            <person name="Shadrin A."/>
        </authorList>
    </citation>
    <scope>NUCLEOTIDE SEQUENCE [LARGE SCALE GENOMIC DNA]</scope>
</reference>
<dbReference type="EMBL" id="MK759918">
    <property type="protein sequence ID" value="QCQ57826.1"/>
    <property type="molecule type" value="Genomic_DNA"/>
</dbReference>
<accession>A0A4P8N7J3</accession>
<evidence type="ECO:0000313" key="1">
    <source>
        <dbReference type="EMBL" id="QCQ57826.1"/>
    </source>
</evidence>
<dbReference type="GO" id="GO:0051301">
    <property type="term" value="P:cell division"/>
    <property type="evidence" value="ECO:0007669"/>
    <property type="project" value="UniProtKB-KW"/>
</dbReference>
<gene>
    <name evidence="1" type="ORF">B83_gp47</name>
</gene>
<dbReference type="Proteomes" id="UP000302244">
    <property type="component" value="Segment"/>
</dbReference>
<organism evidence="1 2">
    <name type="scientific">Bacillus phage vB_BtS_B83</name>
    <dbReference type="NCBI Taxonomy" id="2565501"/>
    <lineage>
        <taxon>Viruses</taxon>
        <taxon>Duplodnaviria</taxon>
        <taxon>Heunggongvirae</taxon>
        <taxon>Uroviricota</taxon>
        <taxon>Caudoviricetes</taxon>
        <taxon>Skryabinvirinae</taxon>
        <taxon>Pushchinovirus</taxon>
        <taxon>Pushchinovirus B83</taxon>
    </lineage>
</organism>
<evidence type="ECO:0000313" key="2">
    <source>
        <dbReference type="Proteomes" id="UP000302244"/>
    </source>
</evidence>
<keyword evidence="1" id="KW-0131">Cell cycle</keyword>
<protein>
    <submittedName>
        <fullName evidence="1">Cell division protein</fullName>
    </submittedName>
</protein>
<name>A0A4P8N7J3_9CAUD</name>
<sequence length="125" mass="14820">MVNRQLDIFDVEPEIVKFDICKAHVKQRKGKVSFTDVLAKIPRDAKDVEELPKKAIKKTGPDYRFDMFVDYVTALWRYQRSKIKNFSWEAAEELCKKMRDEGKSVKLRIYLDSGFQPLKVDRYLK</sequence>
<keyword evidence="2" id="KW-1185">Reference proteome</keyword>
<keyword evidence="1" id="KW-0132">Cell division</keyword>